<keyword evidence="2" id="KW-1185">Reference proteome</keyword>
<dbReference type="EMBL" id="JAMDGR010000004">
    <property type="protein sequence ID" value="MDD1148842.1"/>
    <property type="molecule type" value="Genomic_DNA"/>
</dbReference>
<organism evidence="1 2">
    <name type="scientific">Pseudomonas idahonensis</name>
    <dbReference type="NCBI Taxonomy" id="2942628"/>
    <lineage>
        <taxon>Bacteria</taxon>
        <taxon>Pseudomonadati</taxon>
        <taxon>Pseudomonadota</taxon>
        <taxon>Gammaproteobacteria</taxon>
        <taxon>Pseudomonadales</taxon>
        <taxon>Pseudomonadaceae</taxon>
        <taxon>Pseudomonas</taxon>
    </lineage>
</organism>
<protein>
    <submittedName>
        <fullName evidence="1">Uncharacterized protein</fullName>
    </submittedName>
</protein>
<dbReference type="InterPro" id="IPR036410">
    <property type="entry name" value="HSP_DnaJ_Cys-rich_dom_sf"/>
</dbReference>
<comment type="caution">
    <text evidence="1">The sequence shown here is derived from an EMBL/GenBank/DDBJ whole genome shotgun (WGS) entry which is preliminary data.</text>
</comment>
<name>A0ABT5Q3U6_9PSED</name>
<reference evidence="1 2" key="1">
    <citation type="submission" date="2022-05" db="EMBL/GenBank/DDBJ databases">
        <title>Novel Pseudomonas spp. Isolated from a Rainbow Trout Aquaculture Facility.</title>
        <authorList>
            <person name="Testerman T."/>
            <person name="Graf J."/>
        </authorList>
    </citation>
    <scope>NUCLEOTIDE SEQUENCE [LARGE SCALE GENOMIC DNA]</scope>
    <source>
        <strain evidence="1 2">ID357</strain>
    </source>
</reference>
<dbReference type="Proteomes" id="UP001217610">
    <property type="component" value="Unassembled WGS sequence"/>
</dbReference>
<accession>A0ABT5Q3U6</accession>
<sequence>MDVDVYGKIPSSKVGQYFCNSIGWWNPLWSYCEKIAPDLIPTVNLGHSRNGWGLTDDASRTLSGHLMAAIESGHTKRYADRYRKKLEALPLEPCTICGATGKRTEPPRTGPGEMHCNGCNGLGQALNPACHYPFEVENVQAFAEFLRDCGGFEIH</sequence>
<proteinExistence type="predicted"/>
<dbReference type="RefSeq" id="WP_273922927.1">
    <property type="nucleotide sequence ID" value="NZ_JAMDGR010000004.1"/>
</dbReference>
<evidence type="ECO:0000313" key="1">
    <source>
        <dbReference type="EMBL" id="MDD1148842.1"/>
    </source>
</evidence>
<dbReference type="SUPFAM" id="SSF57938">
    <property type="entry name" value="DnaJ/Hsp40 cysteine-rich domain"/>
    <property type="match status" value="1"/>
</dbReference>
<evidence type="ECO:0000313" key="2">
    <source>
        <dbReference type="Proteomes" id="UP001217610"/>
    </source>
</evidence>
<gene>
    <name evidence="1" type="ORF">M5G25_11115</name>
</gene>